<keyword evidence="4 6" id="KW-1133">Transmembrane helix</keyword>
<feature type="domain" description="ABC3 transporter permease C-terminal" evidence="7">
    <location>
        <begin position="291"/>
        <end position="401"/>
    </location>
</feature>
<feature type="domain" description="MacB-like periplasmic core" evidence="8">
    <location>
        <begin position="520"/>
        <end position="634"/>
    </location>
</feature>
<dbReference type="EMBL" id="QXML01000011">
    <property type="protein sequence ID" value="RIW12940.1"/>
    <property type="molecule type" value="Genomic_DNA"/>
</dbReference>
<gene>
    <name evidence="9" type="ORF">D0X99_17760</name>
</gene>
<evidence type="ECO:0000256" key="4">
    <source>
        <dbReference type="ARBA" id="ARBA00022989"/>
    </source>
</evidence>
<feature type="domain" description="ABC3 transporter permease C-terminal" evidence="7">
    <location>
        <begin position="679"/>
        <end position="792"/>
    </location>
</feature>
<name>A0A418PN53_9BACT</name>
<feature type="transmembrane region" description="Helical" evidence="6">
    <location>
        <begin position="21"/>
        <end position="42"/>
    </location>
</feature>
<keyword evidence="3 6" id="KW-0812">Transmembrane</keyword>
<dbReference type="PANTHER" id="PTHR30572:SF18">
    <property type="entry name" value="ABC-TYPE MACROLIDE FAMILY EXPORT SYSTEM PERMEASE COMPONENT 2"/>
    <property type="match status" value="1"/>
</dbReference>
<keyword evidence="2" id="KW-1003">Cell membrane</keyword>
<dbReference type="InterPro" id="IPR050250">
    <property type="entry name" value="Macrolide_Exporter_MacB"/>
</dbReference>
<accession>A0A418PN53</accession>
<feature type="transmembrane region" description="Helical" evidence="6">
    <location>
        <begin position="676"/>
        <end position="700"/>
    </location>
</feature>
<dbReference type="OrthoDB" id="5933722at2"/>
<dbReference type="PANTHER" id="PTHR30572">
    <property type="entry name" value="MEMBRANE COMPONENT OF TRANSPORTER-RELATED"/>
    <property type="match status" value="1"/>
</dbReference>
<evidence type="ECO:0000259" key="7">
    <source>
        <dbReference type="Pfam" id="PF02687"/>
    </source>
</evidence>
<feature type="transmembrane region" description="Helical" evidence="6">
    <location>
        <begin position="424"/>
        <end position="442"/>
    </location>
</feature>
<feature type="transmembrane region" description="Helical" evidence="6">
    <location>
        <begin position="728"/>
        <end position="747"/>
    </location>
</feature>
<dbReference type="Pfam" id="PF02687">
    <property type="entry name" value="FtsX"/>
    <property type="match status" value="2"/>
</dbReference>
<keyword evidence="5 6" id="KW-0472">Membrane</keyword>
<feature type="transmembrane region" description="Helical" evidence="6">
    <location>
        <begin position="336"/>
        <end position="358"/>
    </location>
</feature>
<reference evidence="9 10" key="1">
    <citation type="submission" date="2018-09" db="EMBL/GenBank/DDBJ databases">
        <authorList>
            <person name="Wang X."/>
            <person name="Du Z."/>
        </authorList>
    </citation>
    <scope>NUCLEOTIDE SEQUENCE [LARGE SCALE GENOMIC DNA]</scope>
    <source>
        <strain evidence="9 10">N3</strain>
    </source>
</reference>
<dbReference type="GO" id="GO:0005886">
    <property type="term" value="C:plasma membrane"/>
    <property type="evidence" value="ECO:0007669"/>
    <property type="project" value="UniProtKB-SubCell"/>
</dbReference>
<evidence type="ECO:0000256" key="6">
    <source>
        <dbReference type="SAM" id="Phobius"/>
    </source>
</evidence>
<comment type="caution">
    <text evidence="9">The sequence shown here is derived from an EMBL/GenBank/DDBJ whole genome shotgun (WGS) entry which is preliminary data.</text>
</comment>
<protein>
    <submittedName>
        <fullName evidence="9">ABC transporter permease</fullName>
    </submittedName>
</protein>
<evidence type="ECO:0000256" key="1">
    <source>
        <dbReference type="ARBA" id="ARBA00004651"/>
    </source>
</evidence>
<dbReference type="RefSeq" id="WP_119479205.1">
    <property type="nucleotide sequence ID" value="NZ_QXML01000011.1"/>
</dbReference>
<evidence type="ECO:0000259" key="8">
    <source>
        <dbReference type="Pfam" id="PF12704"/>
    </source>
</evidence>
<organism evidence="9 10">
    <name type="scientific">Algoriphagus lacus</name>
    <dbReference type="NCBI Taxonomy" id="2056311"/>
    <lineage>
        <taxon>Bacteria</taxon>
        <taxon>Pseudomonadati</taxon>
        <taxon>Bacteroidota</taxon>
        <taxon>Cytophagia</taxon>
        <taxon>Cytophagales</taxon>
        <taxon>Cyclobacteriaceae</taxon>
        <taxon>Algoriphagus</taxon>
    </lineage>
</organism>
<evidence type="ECO:0000256" key="2">
    <source>
        <dbReference type="ARBA" id="ARBA00022475"/>
    </source>
</evidence>
<dbReference type="AlphaFoldDB" id="A0A418PN53"/>
<evidence type="ECO:0000256" key="3">
    <source>
        <dbReference type="ARBA" id="ARBA00022692"/>
    </source>
</evidence>
<feature type="domain" description="MacB-like periplasmic core" evidence="8">
    <location>
        <begin position="20"/>
        <end position="246"/>
    </location>
</feature>
<evidence type="ECO:0000313" key="9">
    <source>
        <dbReference type="EMBL" id="RIW12940.1"/>
    </source>
</evidence>
<keyword evidence="10" id="KW-1185">Reference proteome</keyword>
<dbReference type="InterPro" id="IPR003838">
    <property type="entry name" value="ABC3_permease_C"/>
</dbReference>
<sequence length="799" mass="88887">MIATYIKISWRSLVKRRLFTLVNLLGLTLGLSAFLVLFAYVASEWTYNDFHVRKDQIYRLGVIGNSGEANIYLPPGYAATLEDKFSEVEKAHRWAEYLANGLVVIPESGEAFKEQEIQFVEEDFFETFSFPIQFGKANLNAPGTAVITEEISRKYFGTPDAVGRSFSLSNQFGKMDYTVIGVMDNIPDRSDLKGNIFLSVSTLENPANRNGNDWADPNGLESSFVNIFLQIKPGADISGLEKQINALIKNTPGYWEVEVFLQPLTAIHLAGSLSDPYPTFGSRASVLVFLAMAFLILGIAYVNYLNLSSASILTRIKEIKMRKVLGAQNWQLAQQFMIETLILLGLALSFSFLILYLVKPWLTDILGKSLWFGVFSTPGFWLILVAVFLGCMLISGFYVVALAGKHAHGNVTAAGKSQLLRKSLVVFQFVISISIICCTLVIRNQLNFMQDRDLGINIQQKLVIEGPEDLGEDGKSKILAFKQALASQSFVQAIGASNAIPGKGFNFKASGIFPMVERPEDKDKTYSILIMDEKFIDTYEIERLAGRNFTREEVEAGWTGSKKLMLNESAAKSFGFDGPDDAVGKYINWGDPYEVVAVVKDYHHMSLREEIPPMILLPAESSGYFSLTVDADQIQSKVEALEEIYKDIFPGNPFNFFFMDESFAEQYQLEVQLSRVFTAFGILAIVISCLGLFALAAYSVQQRTKEIGIRKVLGASSESLIRLVSKDFMILVGLAILFAFPIAWYAMRTWQMDFPYKAGLSVTTFVLAGGLSFLVALLTVGIQAIRAAWANPVDSIRNE</sequence>
<comment type="subcellular location">
    <subcellularLocation>
        <location evidence="1">Cell membrane</location>
        <topology evidence="1">Multi-pass membrane protein</topology>
    </subcellularLocation>
</comment>
<dbReference type="Pfam" id="PF12704">
    <property type="entry name" value="MacB_PCD"/>
    <property type="match status" value="2"/>
</dbReference>
<dbReference type="GO" id="GO:0022857">
    <property type="term" value="F:transmembrane transporter activity"/>
    <property type="evidence" value="ECO:0007669"/>
    <property type="project" value="TreeGrafter"/>
</dbReference>
<feature type="transmembrane region" description="Helical" evidence="6">
    <location>
        <begin position="286"/>
        <end position="316"/>
    </location>
</feature>
<evidence type="ECO:0000313" key="10">
    <source>
        <dbReference type="Proteomes" id="UP000283522"/>
    </source>
</evidence>
<feature type="transmembrane region" description="Helical" evidence="6">
    <location>
        <begin position="378"/>
        <end position="403"/>
    </location>
</feature>
<proteinExistence type="predicted"/>
<evidence type="ECO:0000256" key="5">
    <source>
        <dbReference type="ARBA" id="ARBA00023136"/>
    </source>
</evidence>
<dbReference type="InterPro" id="IPR025857">
    <property type="entry name" value="MacB_PCD"/>
</dbReference>
<dbReference type="Proteomes" id="UP000283522">
    <property type="component" value="Unassembled WGS sequence"/>
</dbReference>
<feature type="transmembrane region" description="Helical" evidence="6">
    <location>
        <begin position="759"/>
        <end position="780"/>
    </location>
</feature>